<sequence length="127" mass="14676">MIADAVFSRLPPCRRRRLQPLTSSPFSPHLRRRHYYCSLPKSLSKPSHPRQRHLCRPSLLCRFRRHNLSARSIPSPLRRQEFRPPRRRSICPAAAHSSLLAGNLLPCRSLASPLSLLLERKGMKLNN</sequence>
<reference evidence="1 2" key="1">
    <citation type="journal article" date="2023" name="G3 (Bethesda)">
        <title>A chromosome-length genome assembly and annotation of blackberry (Rubus argutus, cv. 'Hillquist').</title>
        <authorList>
            <person name="Bruna T."/>
            <person name="Aryal R."/>
            <person name="Dudchenko O."/>
            <person name="Sargent D.J."/>
            <person name="Mead D."/>
            <person name="Buti M."/>
            <person name="Cavallini A."/>
            <person name="Hytonen T."/>
            <person name="Andres J."/>
            <person name="Pham M."/>
            <person name="Weisz D."/>
            <person name="Mascagni F."/>
            <person name="Usai G."/>
            <person name="Natali L."/>
            <person name="Bassil N."/>
            <person name="Fernandez G.E."/>
            <person name="Lomsadze A."/>
            <person name="Armour M."/>
            <person name="Olukolu B."/>
            <person name="Poorten T."/>
            <person name="Britton C."/>
            <person name="Davik J."/>
            <person name="Ashrafi H."/>
            <person name="Aiden E.L."/>
            <person name="Borodovsky M."/>
            <person name="Worthington M."/>
        </authorList>
    </citation>
    <scope>NUCLEOTIDE SEQUENCE [LARGE SCALE GENOMIC DNA]</scope>
    <source>
        <strain evidence="1">PI 553951</strain>
    </source>
</reference>
<comment type="caution">
    <text evidence="1">The sequence shown here is derived from an EMBL/GenBank/DDBJ whole genome shotgun (WGS) entry which is preliminary data.</text>
</comment>
<dbReference type="AlphaFoldDB" id="A0AAW1VDI4"/>
<evidence type="ECO:0000313" key="1">
    <source>
        <dbReference type="EMBL" id="KAK9901168.1"/>
    </source>
</evidence>
<name>A0AAW1VDI4_RUBAR</name>
<accession>A0AAW1VDI4</accession>
<dbReference type="EMBL" id="JBEDUW010000325">
    <property type="protein sequence ID" value="KAK9901168.1"/>
    <property type="molecule type" value="Genomic_DNA"/>
</dbReference>
<proteinExistence type="predicted"/>
<keyword evidence="2" id="KW-1185">Reference proteome</keyword>
<evidence type="ECO:0000313" key="2">
    <source>
        <dbReference type="Proteomes" id="UP001457282"/>
    </source>
</evidence>
<gene>
    <name evidence="1" type="ORF">M0R45_002240</name>
</gene>
<dbReference type="Proteomes" id="UP001457282">
    <property type="component" value="Unassembled WGS sequence"/>
</dbReference>
<organism evidence="1 2">
    <name type="scientific">Rubus argutus</name>
    <name type="common">Southern blackberry</name>
    <dbReference type="NCBI Taxonomy" id="59490"/>
    <lineage>
        <taxon>Eukaryota</taxon>
        <taxon>Viridiplantae</taxon>
        <taxon>Streptophyta</taxon>
        <taxon>Embryophyta</taxon>
        <taxon>Tracheophyta</taxon>
        <taxon>Spermatophyta</taxon>
        <taxon>Magnoliopsida</taxon>
        <taxon>eudicotyledons</taxon>
        <taxon>Gunneridae</taxon>
        <taxon>Pentapetalae</taxon>
        <taxon>rosids</taxon>
        <taxon>fabids</taxon>
        <taxon>Rosales</taxon>
        <taxon>Rosaceae</taxon>
        <taxon>Rosoideae</taxon>
        <taxon>Rosoideae incertae sedis</taxon>
        <taxon>Rubus</taxon>
    </lineage>
</organism>
<protein>
    <submittedName>
        <fullName evidence="1">Uncharacterized protein</fullName>
    </submittedName>
</protein>